<keyword evidence="3" id="KW-1185">Reference proteome</keyword>
<feature type="transmembrane region" description="Helical" evidence="1">
    <location>
        <begin position="7"/>
        <end position="28"/>
    </location>
</feature>
<sequence length="130" mass="14767">MKQTLIYSLNVWLTSVVAAPLLFLIFTLPKNTGIGIEILPFEWLMGGVLSVPSFLLLYLTSNYLVRLRFSILIDKIILSLVGILLTYIPFFLINGYHLILDGDQLSQPLFICYSCATVICLWFYKFNPPG</sequence>
<keyword evidence="1" id="KW-0812">Transmembrane</keyword>
<keyword evidence="1" id="KW-0472">Membrane</keyword>
<name>A0A562UCF7_9SPHI</name>
<accession>A0A562UCF7</accession>
<evidence type="ECO:0000313" key="2">
    <source>
        <dbReference type="EMBL" id="TWJ03502.1"/>
    </source>
</evidence>
<dbReference type="EMBL" id="VLLI01000002">
    <property type="protein sequence ID" value="TWJ03502.1"/>
    <property type="molecule type" value="Genomic_DNA"/>
</dbReference>
<proteinExistence type="predicted"/>
<keyword evidence="1" id="KW-1133">Transmembrane helix</keyword>
<dbReference type="Proteomes" id="UP000317010">
    <property type="component" value="Unassembled WGS sequence"/>
</dbReference>
<evidence type="ECO:0000313" key="3">
    <source>
        <dbReference type="Proteomes" id="UP000317010"/>
    </source>
</evidence>
<feature type="transmembrane region" description="Helical" evidence="1">
    <location>
        <begin position="105"/>
        <end position="124"/>
    </location>
</feature>
<evidence type="ECO:0000256" key="1">
    <source>
        <dbReference type="SAM" id="Phobius"/>
    </source>
</evidence>
<feature type="transmembrane region" description="Helical" evidence="1">
    <location>
        <begin position="77"/>
        <end position="99"/>
    </location>
</feature>
<protein>
    <submittedName>
        <fullName evidence="2">Uncharacterized protein</fullName>
    </submittedName>
</protein>
<comment type="caution">
    <text evidence="2">The sequence shown here is derived from an EMBL/GenBank/DDBJ whole genome shotgun (WGS) entry which is preliminary data.</text>
</comment>
<organism evidence="2 3">
    <name type="scientific">Mucilaginibacter frigoritolerans</name>
    <dbReference type="NCBI Taxonomy" id="652788"/>
    <lineage>
        <taxon>Bacteria</taxon>
        <taxon>Pseudomonadati</taxon>
        <taxon>Bacteroidota</taxon>
        <taxon>Sphingobacteriia</taxon>
        <taxon>Sphingobacteriales</taxon>
        <taxon>Sphingobacteriaceae</taxon>
        <taxon>Mucilaginibacter</taxon>
    </lineage>
</organism>
<gene>
    <name evidence="2" type="ORF">JN11_01048</name>
</gene>
<dbReference type="AlphaFoldDB" id="A0A562UCF7"/>
<feature type="transmembrane region" description="Helical" evidence="1">
    <location>
        <begin position="43"/>
        <end position="65"/>
    </location>
</feature>
<reference evidence="2 3" key="1">
    <citation type="submission" date="2019-07" db="EMBL/GenBank/DDBJ databases">
        <title>Genomic Encyclopedia of Archaeal and Bacterial Type Strains, Phase II (KMG-II): from individual species to whole genera.</title>
        <authorList>
            <person name="Goeker M."/>
        </authorList>
    </citation>
    <scope>NUCLEOTIDE SEQUENCE [LARGE SCALE GENOMIC DNA]</scope>
    <source>
        <strain evidence="2 3">ATCC BAA-1854</strain>
    </source>
</reference>